<proteinExistence type="predicted"/>
<keyword evidence="1" id="KW-1003">Cell membrane</keyword>
<keyword evidence="2 5" id="KW-0812">Transmembrane</keyword>
<dbReference type="PANTHER" id="PTHR39344">
    <property type="entry name" value="UPF0182 PROTEIN SLL1060"/>
    <property type="match status" value="1"/>
</dbReference>
<dbReference type="GO" id="GO:0005576">
    <property type="term" value="C:extracellular region"/>
    <property type="evidence" value="ECO:0007669"/>
    <property type="project" value="TreeGrafter"/>
</dbReference>
<dbReference type="PANTHER" id="PTHR39344:SF1">
    <property type="entry name" value="UPF0182 PROTEIN SLL1060"/>
    <property type="match status" value="1"/>
</dbReference>
<evidence type="ECO:0000313" key="6">
    <source>
        <dbReference type="EMBL" id="GAI88106.1"/>
    </source>
</evidence>
<feature type="non-terminal residue" evidence="6">
    <location>
        <position position="265"/>
    </location>
</feature>
<feature type="transmembrane region" description="Helical" evidence="5">
    <location>
        <begin position="70"/>
        <end position="87"/>
    </location>
</feature>
<reference evidence="6" key="1">
    <citation type="journal article" date="2014" name="Front. Microbiol.">
        <title>High frequency of phylogenetically diverse reductive dehalogenase-homologous genes in deep subseafloor sedimentary metagenomes.</title>
        <authorList>
            <person name="Kawai M."/>
            <person name="Futagami T."/>
            <person name="Toyoda A."/>
            <person name="Takaki Y."/>
            <person name="Nishi S."/>
            <person name="Hori S."/>
            <person name="Arai W."/>
            <person name="Tsubouchi T."/>
            <person name="Morono Y."/>
            <person name="Uchiyama I."/>
            <person name="Ito T."/>
            <person name="Fujiyama A."/>
            <person name="Inagaki F."/>
            <person name="Takami H."/>
        </authorList>
    </citation>
    <scope>NUCLEOTIDE SEQUENCE</scope>
    <source>
        <strain evidence="6">Expedition CK06-06</strain>
    </source>
</reference>
<dbReference type="AlphaFoldDB" id="X1T9N9"/>
<dbReference type="EMBL" id="BARW01023904">
    <property type="protein sequence ID" value="GAI88106.1"/>
    <property type="molecule type" value="Genomic_DNA"/>
</dbReference>
<feature type="transmembrane region" description="Helical" evidence="5">
    <location>
        <begin position="163"/>
        <end position="183"/>
    </location>
</feature>
<dbReference type="Pfam" id="PF03699">
    <property type="entry name" value="UPF0182"/>
    <property type="match status" value="1"/>
</dbReference>
<feature type="transmembrane region" description="Helical" evidence="5">
    <location>
        <begin position="211"/>
        <end position="231"/>
    </location>
</feature>
<feature type="transmembrane region" description="Helical" evidence="5">
    <location>
        <begin position="130"/>
        <end position="151"/>
    </location>
</feature>
<evidence type="ECO:0000256" key="5">
    <source>
        <dbReference type="SAM" id="Phobius"/>
    </source>
</evidence>
<feature type="non-terminal residue" evidence="6">
    <location>
        <position position="1"/>
    </location>
</feature>
<accession>X1T9N9</accession>
<name>X1T9N9_9ZZZZ</name>
<gene>
    <name evidence="6" type="ORF">S12H4_39544</name>
</gene>
<sequence>TEWLWFNSLGYGSVYTTILKTKVLVFFSAAIIFCILFLGNLVLATRLAPKSRPNIWPWAIVRRLRQISKLSIITGTALLSLIFGLVAQSNWEVMLRFFNGQPFGITDPVFNKEIAFYVFSLPFLNMLRGWLLGALIVTLLGTAGVYLLSHTVQRLRFDFARPVLAHVGGLVIAILGLFAWGYWLGIWELVFSTRGIVFGASYADMHAKLPAQWILLAVVVICAGLLLVSVLRRRFRWVLYGIGGWIVVAIVVGGIFPAVVQRFQV</sequence>
<protein>
    <recommendedName>
        <fullName evidence="7">COG1615 family transporter</fullName>
    </recommendedName>
</protein>
<evidence type="ECO:0000256" key="2">
    <source>
        <dbReference type="ARBA" id="ARBA00022692"/>
    </source>
</evidence>
<feature type="transmembrane region" description="Helical" evidence="5">
    <location>
        <begin position="23"/>
        <end position="49"/>
    </location>
</feature>
<comment type="caution">
    <text evidence="6">The sequence shown here is derived from an EMBL/GenBank/DDBJ whole genome shotgun (WGS) entry which is preliminary data.</text>
</comment>
<evidence type="ECO:0000256" key="1">
    <source>
        <dbReference type="ARBA" id="ARBA00022475"/>
    </source>
</evidence>
<keyword evidence="4 5" id="KW-0472">Membrane</keyword>
<organism evidence="6">
    <name type="scientific">marine sediment metagenome</name>
    <dbReference type="NCBI Taxonomy" id="412755"/>
    <lineage>
        <taxon>unclassified sequences</taxon>
        <taxon>metagenomes</taxon>
        <taxon>ecological metagenomes</taxon>
    </lineage>
</organism>
<keyword evidence="3 5" id="KW-1133">Transmembrane helix</keyword>
<evidence type="ECO:0000256" key="3">
    <source>
        <dbReference type="ARBA" id="ARBA00022989"/>
    </source>
</evidence>
<dbReference type="GO" id="GO:0016020">
    <property type="term" value="C:membrane"/>
    <property type="evidence" value="ECO:0007669"/>
    <property type="project" value="InterPro"/>
</dbReference>
<evidence type="ECO:0000256" key="4">
    <source>
        <dbReference type="ARBA" id="ARBA00023136"/>
    </source>
</evidence>
<evidence type="ECO:0008006" key="7">
    <source>
        <dbReference type="Google" id="ProtNLM"/>
    </source>
</evidence>
<dbReference type="InterPro" id="IPR005372">
    <property type="entry name" value="UPF0182"/>
</dbReference>
<feature type="transmembrane region" description="Helical" evidence="5">
    <location>
        <begin position="238"/>
        <end position="260"/>
    </location>
</feature>